<evidence type="ECO:0000313" key="4">
    <source>
        <dbReference type="EMBL" id="MCM2389482.1"/>
    </source>
</evidence>
<feature type="chain" id="PRO_5047018095" evidence="2">
    <location>
        <begin position="48"/>
        <end position="352"/>
    </location>
</feature>
<evidence type="ECO:0000256" key="1">
    <source>
        <dbReference type="SAM" id="MobiDB-lite"/>
    </source>
</evidence>
<reference evidence="4" key="1">
    <citation type="submission" date="2022-06" db="EMBL/GenBank/DDBJ databases">
        <title>Genome public.</title>
        <authorList>
            <person name="Sun Q."/>
        </authorList>
    </citation>
    <scope>NUCLEOTIDE SEQUENCE</scope>
    <source>
        <strain evidence="4">CWNU-1</strain>
    </source>
</reference>
<dbReference type="EMBL" id="JAMQAW010000011">
    <property type="protein sequence ID" value="MCM2389482.1"/>
    <property type="molecule type" value="Genomic_DNA"/>
</dbReference>
<proteinExistence type="predicted"/>
<name>A0ABT0ULJ3_9ACTN</name>
<dbReference type="RefSeq" id="WP_250919828.1">
    <property type="nucleotide sequence ID" value="NZ_JAMQAW010000011.1"/>
</dbReference>
<dbReference type="InterPro" id="IPR036691">
    <property type="entry name" value="Endo/exonu/phosph_ase_sf"/>
</dbReference>
<feature type="signal peptide" evidence="2">
    <location>
        <begin position="1"/>
        <end position="47"/>
    </location>
</feature>
<feature type="compositionally biased region" description="Low complexity" evidence="1">
    <location>
        <begin position="155"/>
        <end position="167"/>
    </location>
</feature>
<organism evidence="4 5">
    <name type="scientific">Streptomyces albipurpureus</name>
    <dbReference type="NCBI Taxonomy" id="2897419"/>
    <lineage>
        <taxon>Bacteria</taxon>
        <taxon>Bacillati</taxon>
        <taxon>Actinomycetota</taxon>
        <taxon>Actinomycetes</taxon>
        <taxon>Kitasatosporales</taxon>
        <taxon>Streptomycetaceae</taxon>
        <taxon>Streptomyces</taxon>
    </lineage>
</organism>
<feature type="domain" description="Endonuclease/exonuclease/phosphatase" evidence="3">
    <location>
        <begin position="67"/>
        <end position="341"/>
    </location>
</feature>
<keyword evidence="5" id="KW-1185">Reference proteome</keyword>
<protein>
    <submittedName>
        <fullName evidence="4">Endonuclease/exonuclease/phosphatase family protein</fullName>
    </submittedName>
</protein>
<feature type="region of interest" description="Disordered" evidence="1">
    <location>
        <begin position="1"/>
        <end position="22"/>
    </location>
</feature>
<dbReference type="Pfam" id="PF03372">
    <property type="entry name" value="Exo_endo_phos"/>
    <property type="match status" value="1"/>
</dbReference>
<keyword evidence="4" id="KW-0540">Nuclease</keyword>
<comment type="caution">
    <text evidence="4">The sequence shown here is derived from an EMBL/GenBank/DDBJ whole genome shotgun (WGS) entry which is preliminary data.</text>
</comment>
<accession>A0ABT0ULJ3</accession>
<evidence type="ECO:0000256" key="2">
    <source>
        <dbReference type="SAM" id="SignalP"/>
    </source>
</evidence>
<sequence>MSALRSRFPSCDSASQPARSPLTRLRPPLIRATRGAAVLLLSVLPLAAEGTAAAADTTNLPAKVSALTWNVCGAWRGCAEWDEPEAKVERVVEVVRQDPTVAVIMLQEVCLGLHAEPLQQQLGDGWLVRFRAAPHTGPGESPNGVVSCDADRRGLPPGDSPSPLLGGDEQGGQTRDQRAQIGGRRDVAGVLVAMRNLPGSQLHPVNMTFVQDPSQGAACIKDTGNLLFACSSHFMNERADPDRRSRIASGHNFRDQSFFLQEQGYRTVIGGDLNAAPDSAPLRPLYDGNFEADSTMKTPTFWSKALVKLDHIFFSDHGWDSLGAGILFPGDLSDGHWLSDHLMLKGSATPTS</sequence>
<evidence type="ECO:0000259" key="3">
    <source>
        <dbReference type="Pfam" id="PF03372"/>
    </source>
</evidence>
<keyword evidence="4" id="KW-0378">Hydrolase</keyword>
<dbReference type="InterPro" id="IPR005135">
    <property type="entry name" value="Endo/exonuclease/phosphatase"/>
</dbReference>
<dbReference type="SUPFAM" id="SSF56219">
    <property type="entry name" value="DNase I-like"/>
    <property type="match status" value="1"/>
</dbReference>
<feature type="region of interest" description="Disordered" evidence="1">
    <location>
        <begin position="138"/>
        <end position="182"/>
    </location>
</feature>
<dbReference type="Gene3D" id="3.60.10.10">
    <property type="entry name" value="Endonuclease/exonuclease/phosphatase"/>
    <property type="match status" value="1"/>
</dbReference>
<keyword evidence="4" id="KW-0255">Endonuclease</keyword>
<evidence type="ECO:0000313" key="5">
    <source>
        <dbReference type="Proteomes" id="UP001431429"/>
    </source>
</evidence>
<keyword evidence="2" id="KW-0732">Signal</keyword>
<dbReference type="Proteomes" id="UP001431429">
    <property type="component" value="Unassembled WGS sequence"/>
</dbReference>
<gene>
    <name evidence="4" type="ORF">NBG84_14475</name>
</gene>
<dbReference type="GO" id="GO:0004519">
    <property type="term" value="F:endonuclease activity"/>
    <property type="evidence" value="ECO:0007669"/>
    <property type="project" value="UniProtKB-KW"/>
</dbReference>